<evidence type="ECO:0000256" key="5">
    <source>
        <dbReference type="ARBA" id="ARBA00022946"/>
    </source>
</evidence>
<keyword evidence="6" id="KW-0443">Lipid metabolism</keyword>
<dbReference type="GO" id="GO:0000036">
    <property type="term" value="F:acyl carrier activity"/>
    <property type="evidence" value="ECO:0007669"/>
    <property type="project" value="TreeGrafter"/>
</dbReference>
<dbReference type="Pfam" id="PF20791">
    <property type="entry name" value="Acyl-ACP_TE_C"/>
    <property type="match status" value="1"/>
</dbReference>
<sequence>MKISDYTGVWQEEQVVKSFQIGPNYILKPTAIAEFFQEAAGNHSNAEKFGMREMMALGKAWVLGSIKYKINQWPKWSDNLLIETWVFDVQKFSSQRNFIMKNQKEEVLIEGSSNWFGIDFKKRKPTYIDDFMDVVHVREDLTTTGKPDKLRGLERVDHSSQRKAVFSDLDPVNHVNNIKYLEWMIDSLPAEVKKKSLSQVETNYLSEVRLDEEVKILSEIDQVENGFNIITCIMKEEKPACILHTVWE</sequence>
<evidence type="ECO:0000313" key="10">
    <source>
        <dbReference type="EMBL" id="NLR93911.1"/>
    </source>
</evidence>
<keyword evidence="7" id="KW-0275">Fatty acid biosynthesis</keyword>
<dbReference type="Gene3D" id="3.10.129.10">
    <property type="entry name" value="Hotdog Thioesterase"/>
    <property type="match status" value="1"/>
</dbReference>
<evidence type="ECO:0000256" key="1">
    <source>
        <dbReference type="ARBA" id="ARBA00006500"/>
    </source>
</evidence>
<dbReference type="InterPro" id="IPR029069">
    <property type="entry name" value="HotDog_dom_sf"/>
</dbReference>
<keyword evidence="2" id="KW-0444">Lipid biosynthesis</keyword>
<evidence type="ECO:0000256" key="7">
    <source>
        <dbReference type="ARBA" id="ARBA00023160"/>
    </source>
</evidence>
<dbReference type="GO" id="GO:0016297">
    <property type="term" value="F:fatty acyl-[ACP] hydrolase activity"/>
    <property type="evidence" value="ECO:0007669"/>
    <property type="project" value="InterPro"/>
</dbReference>
<gene>
    <name evidence="10" type="ORF">HGP29_22105</name>
</gene>
<proteinExistence type="inferred from homology"/>
<keyword evidence="4" id="KW-0276">Fatty acid metabolism</keyword>
<keyword evidence="11" id="KW-1185">Reference proteome</keyword>
<evidence type="ECO:0008006" key="12">
    <source>
        <dbReference type="Google" id="ProtNLM"/>
    </source>
</evidence>
<dbReference type="Proteomes" id="UP000585050">
    <property type="component" value="Unassembled WGS sequence"/>
</dbReference>
<dbReference type="InterPro" id="IPR002864">
    <property type="entry name" value="Acyl-ACP_thioesterase_NHD"/>
</dbReference>
<organism evidence="10 11">
    <name type="scientific">Flammeovirga agarivorans</name>
    <dbReference type="NCBI Taxonomy" id="2726742"/>
    <lineage>
        <taxon>Bacteria</taxon>
        <taxon>Pseudomonadati</taxon>
        <taxon>Bacteroidota</taxon>
        <taxon>Cytophagia</taxon>
        <taxon>Cytophagales</taxon>
        <taxon>Flammeovirgaceae</taxon>
        <taxon>Flammeovirga</taxon>
    </lineage>
</organism>
<evidence type="ECO:0000256" key="3">
    <source>
        <dbReference type="ARBA" id="ARBA00022801"/>
    </source>
</evidence>
<dbReference type="RefSeq" id="WP_168884617.1">
    <property type="nucleotide sequence ID" value="NZ_JABAIL010000008.1"/>
</dbReference>
<evidence type="ECO:0000259" key="9">
    <source>
        <dbReference type="Pfam" id="PF20791"/>
    </source>
</evidence>
<evidence type="ECO:0000256" key="2">
    <source>
        <dbReference type="ARBA" id="ARBA00022516"/>
    </source>
</evidence>
<dbReference type="InterPro" id="IPR045023">
    <property type="entry name" value="FATA/B"/>
</dbReference>
<keyword evidence="5" id="KW-0809">Transit peptide</keyword>
<comment type="caution">
    <text evidence="10">The sequence shown here is derived from an EMBL/GenBank/DDBJ whole genome shotgun (WGS) entry which is preliminary data.</text>
</comment>
<dbReference type="Pfam" id="PF01643">
    <property type="entry name" value="Acyl-ACP_TE"/>
    <property type="match status" value="1"/>
</dbReference>
<evidence type="ECO:0000259" key="8">
    <source>
        <dbReference type="Pfam" id="PF01643"/>
    </source>
</evidence>
<dbReference type="SUPFAM" id="SSF54637">
    <property type="entry name" value="Thioesterase/thiol ester dehydrase-isomerase"/>
    <property type="match status" value="2"/>
</dbReference>
<evidence type="ECO:0000313" key="11">
    <source>
        <dbReference type="Proteomes" id="UP000585050"/>
    </source>
</evidence>
<accession>A0A7X8SPB9</accession>
<evidence type="ECO:0000256" key="4">
    <source>
        <dbReference type="ARBA" id="ARBA00022832"/>
    </source>
</evidence>
<dbReference type="PANTHER" id="PTHR31727">
    <property type="entry name" value="OLEOYL-ACYL CARRIER PROTEIN THIOESTERASE 1, CHLOROPLASTIC"/>
    <property type="match status" value="1"/>
</dbReference>
<dbReference type="EMBL" id="JABAIL010000008">
    <property type="protein sequence ID" value="NLR93911.1"/>
    <property type="molecule type" value="Genomic_DNA"/>
</dbReference>
<feature type="domain" description="Acyl-ACP thioesterase N-terminal hotdog" evidence="8">
    <location>
        <begin position="10"/>
        <end position="130"/>
    </location>
</feature>
<keyword evidence="3" id="KW-0378">Hydrolase</keyword>
<dbReference type="AlphaFoldDB" id="A0A7X8SPB9"/>
<dbReference type="PANTHER" id="PTHR31727:SF6">
    <property type="entry name" value="OLEOYL-ACYL CARRIER PROTEIN THIOESTERASE 1, CHLOROPLASTIC"/>
    <property type="match status" value="1"/>
</dbReference>
<comment type="similarity">
    <text evidence="1">Belongs to the acyl-ACP thioesterase family.</text>
</comment>
<dbReference type="InterPro" id="IPR049427">
    <property type="entry name" value="Acyl-ACP_TE_C"/>
</dbReference>
<protein>
    <recommendedName>
        <fullName evidence="12">Acyl-ACP thioesterase</fullName>
    </recommendedName>
</protein>
<evidence type="ECO:0000256" key="6">
    <source>
        <dbReference type="ARBA" id="ARBA00023098"/>
    </source>
</evidence>
<reference evidence="10 11" key="1">
    <citation type="submission" date="2020-04" db="EMBL/GenBank/DDBJ databases">
        <title>Flammeovirga sp. SR4, a novel species isolated from seawater.</title>
        <authorList>
            <person name="Wang X."/>
        </authorList>
    </citation>
    <scope>NUCLEOTIDE SEQUENCE [LARGE SCALE GENOMIC DNA]</scope>
    <source>
        <strain evidence="10 11">SR4</strain>
    </source>
</reference>
<feature type="domain" description="Acyl-ACP thioesterase-like C-terminal" evidence="9">
    <location>
        <begin position="160"/>
        <end position="247"/>
    </location>
</feature>
<name>A0A7X8SPB9_9BACT</name>